<gene>
    <name evidence="1" type="ORF">JBS370_LOCUS29038</name>
</gene>
<dbReference type="EMBL" id="CAJOBD010006086">
    <property type="protein sequence ID" value="CAF4050992.1"/>
    <property type="molecule type" value="Genomic_DNA"/>
</dbReference>
<name>A0A819RQB2_9BILA</name>
<evidence type="ECO:0000313" key="1">
    <source>
        <dbReference type="EMBL" id="CAF4050992.1"/>
    </source>
</evidence>
<dbReference type="AlphaFoldDB" id="A0A819RQB2"/>
<proteinExistence type="predicted"/>
<protein>
    <submittedName>
        <fullName evidence="1">Uncharacterized protein</fullName>
    </submittedName>
</protein>
<comment type="caution">
    <text evidence="1">The sequence shown here is derived from an EMBL/GenBank/DDBJ whole genome shotgun (WGS) entry which is preliminary data.</text>
</comment>
<evidence type="ECO:0000313" key="2">
    <source>
        <dbReference type="Proteomes" id="UP000663836"/>
    </source>
</evidence>
<sequence length="156" mass="18011">MASSDTPELEDLPFYQLLTSNFNDLYLKAQEACSIIVIPQHLLNNSTLTRDIFESHLFRPSPCYLRKHVSWNDKYEIEFDNNRTIRFFYKKGGAGEKHVKILSQEDVRDSIRKRSYSILIIEQPLIDINGIKTSQNGSLGKTINKPFIPPVSFNNC</sequence>
<organism evidence="1 2">
    <name type="scientific">Rotaria sordida</name>
    <dbReference type="NCBI Taxonomy" id="392033"/>
    <lineage>
        <taxon>Eukaryota</taxon>
        <taxon>Metazoa</taxon>
        <taxon>Spiralia</taxon>
        <taxon>Gnathifera</taxon>
        <taxon>Rotifera</taxon>
        <taxon>Eurotatoria</taxon>
        <taxon>Bdelloidea</taxon>
        <taxon>Philodinida</taxon>
        <taxon>Philodinidae</taxon>
        <taxon>Rotaria</taxon>
    </lineage>
</organism>
<accession>A0A819RQB2</accession>
<dbReference type="Proteomes" id="UP000663836">
    <property type="component" value="Unassembled WGS sequence"/>
</dbReference>
<reference evidence="1" key="1">
    <citation type="submission" date="2021-02" db="EMBL/GenBank/DDBJ databases">
        <authorList>
            <person name="Nowell W R."/>
        </authorList>
    </citation>
    <scope>NUCLEOTIDE SEQUENCE</scope>
</reference>